<feature type="region of interest" description="Disordered" evidence="1">
    <location>
        <begin position="1"/>
        <end position="78"/>
    </location>
</feature>
<dbReference type="EMBL" id="BK002807">
    <property type="protein sequence ID" value="DAA04312.1"/>
    <property type="molecule type" value="Genomic_DNA"/>
</dbReference>
<protein>
    <submittedName>
        <fullName evidence="2">HDC15394</fullName>
    </submittedName>
</protein>
<feature type="compositionally biased region" description="Basic and acidic residues" evidence="1">
    <location>
        <begin position="57"/>
        <end position="78"/>
    </location>
</feature>
<dbReference type="AlphaFoldDB" id="Q6IJA9"/>
<organism evidence="2">
    <name type="scientific">Drosophila melanogaster</name>
    <name type="common">Fruit fly</name>
    <dbReference type="NCBI Taxonomy" id="7227"/>
    <lineage>
        <taxon>Eukaryota</taxon>
        <taxon>Metazoa</taxon>
        <taxon>Ecdysozoa</taxon>
        <taxon>Arthropoda</taxon>
        <taxon>Hexapoda</taxon>
        <taxon>Insecta</taxon>
        <taxon>Pterygota</taxon>
        <taxon>Neoptera</taxon>
        <taxon>Endopterygota</taxon>
        <taxon>Diptera</taxon>
        <taxon>Brachycera</taxon>
        <taxon>Muscomorpha</taxon>
        <taxon>Ephydroidea</taxon>
        <taxon>Drosophilidae</taxon>
        <taxon>Drosophila</taxon>
        <taxon>Sophophora</taxon>
    </lineage>
</organism>
<evidence type="ECO:0000256" key="1">
    <source>
        <dbReference type="SAM" id="MobiDB-lite"/>
    </source>
</evidence>
<name>Q6IJA9_DROME</name>
<accession>Q6IJA9</accession>
<gene>
    <name evidence="2" type="ORF">HDC15394</name>
</gene>
<evidence type="ECO:0000313" key="2">
    <source>
        <dbReference type="EMBL" id="DAA04312.1"/>
    </source>
</evidence>
<reference evidence="2" key="1">
    <citation type="journal article" date="2003" name="Genome Biol.">
        <title>An integrated gene annotation and transcriptional profiling approach towards the full gene content of the Drosophila genome.</title>
        <authorList>
            <person name="Hild M."/>
            <person name="Beckmann B."/>
            <person name="Haas S.A."/>
            <person name="Koch B."/>
            <person name="Solovyev V."/>
            <person name="Busold C."/>
            <person name="Fellenberg K."/>
            <person name="Boutros M."/>
            <person name="Vingron M."/>
            <person name="Sauer F."/>
            <person name="Hoheisel J.D."/>
            <person name="Paro R."/>
        </authorList>
    </citation>
    <scope>NUCLEOTIDE SEQUENCE</scope>
</reference>
<proteinExistence type="predicted"/>
<sequence>MTFQGAAAKQMGLSPQTRANESAKGLYGGSSMKWRQHESHSLTHWQKSGTGMNGPKEQTERREQGEQGEQKEPKDQKE</sequence>